<reference evidence="1 2" key="1">
    <citation type="journal article" date="2016" name="Int. J. Syst. Evol. Microbiol.">
        <title>Tessaracoccus flavus sp. nov., isolated from the drainage system of a lindane-producing factory.</title>
        <authorList>
            <person name="Kumari R."/>
            <person name="Singh P."/>
            <person name="Schumann P."/>
            <person name="Lal R."/>
        </authorList>
    </citation>
    <scope>NUCLEOTIDE SEQUENCE [LARGE SCALE GENOMIC DNA]</scope>
    <source>
        <strain evidence="1 2">RP1T</strain>
    </source>
</reference>
<accession>A0A1Q2CIT1</accession>
<dbReference type="NCBIfam" id="NF041390">
    <property type="entry name" value="TadE_Rv3655c"/>
    <property type="match status" value="1"/>
</dbReference>
<name>A0A1Q2CIT1_9ACTN</name>
<keyword evidence="2" id="KW-1185">Reference proteome</keyword>
<dbReference type="EMBL" id="CP019605">
    <property type="protein sequence ID" value="AQP45955.1"/>
    <property type="molecule type" value="Genomic_DNA"/>
</dbReference>
<evidence type="ECO:0000313" key="1">
    <source>
        <dbReference type="EMBL" id="AQP45955.1"/>
    </source>
</evidence>
<dbReference type="STRING" id="1610493.RPIT_01430"/>
<dbReference type="Proteomes" id="UP000188324">
    <property type="component" value="Chromosome"/>
</dbReference>
<dbReference type="AlphaFoldDB" id="A0A1Q2CIT1"/>
<organism evidence="1 2">
    <name type="scientific">Tessaracoccus flavus</name>
    <dbReference type="NCBI Taxonomy" id="1610493"/>
    <lineage>
        <taxon>Bacteria</taxon>
        <taxon>Bacillati</taxon>
        <taxon>Actinomycetota</taxon>
        <taxon>Actinomycetes</taxon>
        <taxon>Propionibacteriales</taxon>
        <taxon>Propionibacteriaceae</taxon>
        <taxon>Tessaracoccus</taxon>
    </lineage>
</organism>
<dbReference type="OrthoDB" id="3733754at2"/>
<dbReference type="KEGG" id="tfl:RPIT_01430"/>
<protein>
    <submittedName>
        <fullName evidence="1">Uncharacterized protein</fullName>
    </submittedName>
</protein>
<dbReference type="RefSeq" id="WP_143028268.1">
    <property type="nucleotide sequence ID" value="NZ_CP019605.1"/>
</dbReference>
<gene>
    <name evidence="1" type="ORF">RPIT_01430</name>
</gene>
<sequence>MVTIELAVGITLAMVVTVVLVGISLLGVAQAACAESSAQLARQAARGDEAQVSAATERAPSGSSIEWEWGSEGVGVVVSVDRELPLIGTVTLSADAWAAYEPGISPP</sequence>
<evidence type="ECO:0000313" key="2">
    <source>
        <dbReference type="Proteomes" id="UP000188324"/>
    </source>
</evidence>
<proteinExistence type="predicted"/>
<dbReference type="InterPro" id="IPR049790">
    <property type="entry name" value="Rv3655c/TadE"/>
</dbReference>